<evidence type="ECO:0000313" key="1">
    <source>
        <dbReference type="EMBL" id="KIK52248.1"/>
    </source>
</evidence>
<accession>A0A0D0CBI8</accession>
<evidence type="ECO:0000313" key="2">
    <source>
        <dbReference type="Proteomes" id="UP000053593"/>
    </source>
</evidence>
<dbReference type="AlphaFoldDB" id="A0A0D0CBI8"/>
<dbReference type="Proteomes" id="UP000053593">
    <property type="component" value="Unassembled WGS sequence"/>
</dbReference>
<proteinExistence type="predicted"/>
<gene>
    <name evidence="1" type="ORF">GYMLUDRAFT_251385</name>
</gene>
<dbReference type="EMBL" id="KN834846">
    <property type="protein sequence ID" value="KIK52248.1"/>
    <property type="molecule type" value="Genomic_DNA"/>
</dbReference>
<sequence length="301" mass="33878">MPIVPTSKPNFYSLGSSIETACDVFEYASRTRRTGKALKWREVVEVHGRKEKVTENIRGKEIHKLYRTRGNGIESRKGTGRTRVSEGQVFSISYRHPPTGNSSYMRVSPSSPPFPKRTIPLAESSLTGRYWSLTNAELSTTLHRVLLDHAFSQGMTRGYRWMCVGEELSAIISDFSCDRSHFVSVLSTFYSLPSVHQVYSVLCRAKDSKSRQPLVTFYTAHVFEFLTLNPDSLLTIPAVPSSKTNLYNSISMEITSNPTPGEFPTRWCALSSSQLNEKCVGVEKYVHILDEENEVTKYVAG</sequence>
<keyword evidence="2" id="KW-1185">Reference proteome</keyword>
<protein>
    <submittedName>
        <fullName evidence="1">Unplaced genomic scaffold GYMLUscaffold_98, whole genome shotgun sequence</fullName>
    </submittedName>
</protein>
<reference evidence="1 2" key="1">
    <citation type="submission" date="2014-04" db="EMBL/GenBank/DDBJ databases">
        <title>Evolutionary Origins and Diversification of the Mycorrhizal Mutualists.</title>
        <authorList>
            <consortium name="DOE Joint Genome Institute"/>
            <consortium name="Mycorrhizal Genomics Consortium"/>
            <person name="Kohler A."/>
            <person name="Kuo A."/>
            <person name="Nagy L.G."/>
            <person name="Floudas D."/>
            <person name="Copeland A."/>
            <person name="Barry K.W."/>
            <person name="Cichocki N."/>
            <person name="Veneault-Fourrey C."/>
            <person name="LaButti K."/>
            <person name="Lindquist E.A."/>
            <person name="Lipzen A."/>
            <person name="Lundell T."/>
            <person name="Morin E."/>
            <person name="Murat C."/>
            <person name="Riley R."/>
            <person name="Ohm R."/>
            <person name="Sun H."/>
            <person name="Tunlid A."/>
            <person name="Henrissat B."/>
            <person name="Grigoriev I.V."/>
            <person name="Hibbett D.S."/>
            <person name="Martin F."/>
        </authorList>
    </citation>
    <scope>NUCLEOTIDE SEQUENCE [LARGE SCALE GENOMIC DNA]</scope>
    <source>
        <strain evidence="1 2">FD-317 M1</strain>
    </source>
</reference>
<organism evidence="1 2">
    <name type="scientific">Collybiopsis luxurians FD-317 M1</name>
    <dbReference type="NCBI Taxonomy" id="944289"/>
    <lineage>
        <taxon>Eukaryota</taxon>
        <taxon>Fungi</taxon>
        <taxon>Dikarya</taxon>
        <taxon>Basidiomycota</taxon>
        <taxon>Agaricomycotina</taxon>
        <taxon>Agaricomycetes</taxon>
        <taxon>Agaricomycetidae</taxon>
        <taxon>Agaricales</taxon>
        <taxon>Marasmiineae</taxon>
        <taxon>Omphalotaceae</taxon>
        <taxon>Collybiopsis</taxon>
        <taxon>Collybiopsis luxurians</taxon>
    </lineage>
</organism>
<name>A0A0D0CBI8_9AGAR</name>
<dbReference type="HOGENOM" id="CLU_924548_0_0_1"/>